<dbReference type="Gene3D" id="3.40.50.150">
    <property type="entry name" value="Vaccinia Virus protein VP39"/>
    <property type="match status" value="1"/>
</dbReference>
<feature type="domain" description="O-methyltransferase C-terminal" evidence="5">
    <location>
        <begin position="20"/>
        <end position="177"/>
    </location>
</feature>
<gene>
    <name evidence="6" type="ORF">LTR84_005910</name>
</gene>
<comment type="caution">
    <text evidence="6">The sequence shown here is derived from an EMBL/GenBank/DDBJ whole genome shotgun (WGS) entry which is preliminary data.</text>
</comment>
<keyword evidence="7" id="KW-1185">Reference proteome</keyword>
<reference evidence="6 7" key="1">
    <citation type="submission" date="2023-08" db="EMBL/GenBank/DDBJ databases">
        <title>Black Yeasts Isolated from many extreme environments.</title>
        <authorList>
            <person name="Coleine C."/>
            <person name="Stajich J.E."/>
            <person name="Selbmann L."/>
        </authorList>
    </citation>
    <scope>NUCLEOTIDE SEQUENCE [LARGE SCALE GENOMIC DNA]</scope>
    <source>
        <strain evidence="6 7">CCFEE 5792</strain>
    </source>
</reference>
<dbReference type="EMBL" id="JAVRRD010000022">
    <property type="protein sequence ID" value="KAK5048240.1"/>
    <property type="molecule type" value="Genomic_DNA"/>
</dbReference>
<dbReference type="Proteomes" id="UP001358417">
    <property type="component" value="Unassembled WGS sequence"/>
</dbReference>
<dbReference type="GeneID" id="89974084"/>
<dbReference type="RefSeq" id="XP_064703698.1">
    <property type="nucleotide sequence ID" value="XM_064849474.1"/>
</dbReference>
<dbReference type="AlphaFoldDB" id="A0AAV9N3I3"/>
<dbReference type="GO" id="GO:0008171">
    <property type="term" value="F:O-methyltransferase activity"/>
    <property type="evidence" value="ECO:0007669"/>
    <property type="project" value="InterPro"/>
</dbReference>
<proteinExistence type="inferred from homology"/>
<evidence type="ECO:0000256" key="4">
    <source>
        <dbReference type="ARBA" id="ARBA00038277"/>
    </source>
</evidence>
<dbReference type="InterPro" id="IPR029063">
    <property type="entry name" value="SAM-dependent_MTases_sf"/>
</dbReference>
<organism evidence="6 7">
    <name type="scientific">Exophiala bonariae</name>
    <dbReference type="NCBI Taxonomy" id="1690606"/>
    <lineage>
        <taxon>Eukaryota</taxon>
        <taxon>Fungi</taxon>
        <taxon>Dikarya</taxon>
        <taxon>Ascomycota</taxon>
        <taxon>Pezizomycotina</taxon>
        <taxon>Eurotiomycetes</taxon>
        <taxon>Chaetothyriomycetidae</taxon>
        <taxon>Chaetothyriales</taxon>
        <taxon>Herpotrichiellaceae</taxon>
        <taxon>Exophiala</taxon>
    </lineage>
</organism>
<keyword evidence="3" id="KW-0949">S-adenosyl-L-methionine</keyword>
<name>A0AAV9N3I3_9EURO</name>
<keyword evidence="1" id="KW-0489">Methyltransferase</keyword>
<evidence type="ECO:0000256" key="1">
    <source>
        <dbReference type="ARBA" id="ARBA00022603"/>
    </source>
</evidence>
<evidence type="ECO:0000256" key="3">
    <source>
        <dbReference type="ARBA" id="ARBA00022691"/>
    </source>
</evidence>
<dbReference type="PANTHER" id="PTHR43712">
    <property type="entry name" value="PUTATIVE (AFU_ORTHOLOGUE AFUA_4G14580)-RELATED"/>
    <property type="match status" value="1"/>
</dbReference>
<dbReference type="SUPFAM" id="SSF53335">
    <property type="entry name" value="S-adenosyl-L-methionine-dependent methyltransferases"/>
    <property type="match status" value="1"/>
</dbReference>
<dbReference type="PROSITE" id="PS51683">
    <property type="entry name" value="SAM_OMT_II"/>
    <property type="match status" value="1"/>
</dbReference>
<evidence type="ECO:0000259" key="5">
    <source>
        <dbReference type="Pfam" id="PF00891"/>
    </source>
</evidence>
<evidence type="ECO:0000256" key="2">
    <source>
        <dbReference type="ARBA" id="ARBA00022679"/>
    </source>
</evidence>
<dbReference type="InterPro" id="IPR001077">
    <property type="entry name" value="COMT_C"/>
</dbReference>
<evidence type="ECO:0000313" key="7">
    <source>
        <dbReference type="Proteomes" id="UP001358417"/>
    </source>
</evidence>
<evidence type="ECO:0000313" key="6">
    <source>
        <dbReference type="EMBL" id="KAK5048240.1"/>
    </source>
</evidence>
<dbReference type="InterPro" id="IPR016461">
    <property type="entry name" value="COMT-like"/>
</dbReference>
<keyword evidence="2" id="KW-0808">Transferase</keyword>
<dbReference type="PANTHER" id="PTHR43712:SF5">
    <property type="entry name" value="O-METHYLTRANSFERASE ASQN-RELATED"/>
    <property type="match status" value="1"/>
</dbReference>
<protein>
    <recommendedName>
        <fullName evidence="5">O-methyltransferase C-terminal domain-containing protein</fullName>
    </recommendedName>
</protein>
<dbReference type="Pfam" id="PF00891">
    <property type="entry name" value="Methyltransf_2"/>
    <property type="match status" value="1"/>
</dbReference>
<dbReference type="GO" id="GO:0032259">
    <property type="term" value="P:methylation"/>
    <property type="evidence" value="ECO:0007669"/>
    <property type="project" value="UniProtKB-KW"/>
</dbReference>
<accession>A0AAV9N3I3</accession>
<sequence>MTSWSTSLATLYYGILADAVDWRSFTSGPVVDLGGGNGHVAIDLATRFPSLEFIVQDLLPNESAFKATVPPEPVSRVTYQVQDAFNPQPEDLEPSAYFLKAVFHDWPDIACIQILKILVSKMLKFGSTVIMMDQCLQEGKFPLYFEGVIRHSDIFMFSLFGAKERTLPEWEAMFATAHSRLRLEKAVQPSGSESAVMQFAIT</sequence>
<comment type="similarity">
    <text evidence="4">Belongs to the class I-like SAM-binding methyltransferase superfamily. Cation-independent O-methyltransferase family.</text>
</comment>